<dbReference type="Proteomes" id="UP000254220">
    <property type="component" value="Unassembled WGS sequence"/>
</dbReference>
<dbReference type="Pfam" id="PF03981">
    <property type="entry name" value="Ubiq_cyt_C_chap"/>
    <property type="match status" value="1"/>
</dbReference>
<evidence type="ECO:0000256" key="1">
    <source>
        <dbReference type="ARBA" id="ARBA00006436"/>
    </source>
</evidence>
<evidence type="ECO:0000313" key="5">
    <source>
        <dbReference type="Proteomes" id="UP000254220"/>
    </source>
</evidence>
<dbReference type="RefSeq" id="WP_079776491.1">
    <property type="nucleotide sequence ID" value="NZ_DADWZK010000024.1"/>
</dbReference>
<evidence type="ECO:0000259" key="2">
    <source>
        <dbReference type="Pfam" id="PF03981"/>
    </source>
</evidence>
<comment type="similarity">
    <text evidence="1">Belongs to the UPF0174 family.</text>
</comment>
<evidence type="ECO:0000259" key="3">
    <source>
        <dbReference type="Pfam" id="PF13099"/>
    </source>
</evidence>
<reference evidence="4 5" key="1">
    <citation type="submission" date="2018-06" db="EMBL/GenBank/DDBJ databases">
        <authorList>
            <consortium name="Pathogen Informatics"/>
            <person name="Doyle S."/>
        </authorList>
    </citation>
    <scope>NUCLEOTIDE SEQUENCE [LARGE SCALE GENOMIC DNA]</scope>
    <source>
        <strain evidence="4 5">NCTC12420</strain>
    </source>
</reference>
<dbReference type="Pfam" id="PF13099">
    <property type="entry name" value="DUF3944"/>
    <property type="match status" value="1"/>
</dbReference>
<accession>A0A379XUR1</accession>
<evidence type="ECO:0000313" key="4">
    <source>
        <dbReference type="EMBL" id="SUI04243.1"/>
    </source>
</evidence>
<dbReference type="InterPro" id="IPR021150">
    <property type="entry name" value="Ubiq_cyt_c_chap"/>
</dbReference>
<feature type="domain" description="DUF3944" evidence="3">
    <location>
        <begin position="5"/>
        <end position="39"/>
    </location>
</feature>
<dbReference type="NCBIfam" id="NF007593">
    <property type="entry name" value="PRK10236.1"/>
    <property type="match status" value="1"/>
</dbReference>
<name>A0A379XUR1_SALER</name>
<feature type="domain" description="Ubiquinol-cytochrome c chaperone" evidence="2">
    <location>
        <begin position="58"/>
        <end position="220"/>
    </location>
</feature>
<sequence length="251" mass="28263">MNVTYLHDEDLDFLQHCSEEQLADFARLLTHNEKGKARLSSVLSHNELFKAMEGHPEQHRRNWRLIAGEFQHYGGDSIANKLRGHGKQYRAILLDVAKRLKLKADKSMSTFEIEQQLLEHFLRHTWQKMDAAHKQEFLQAVEAKVSELEDLLPLLMKDRRLAKGVSHLLSTQLTRILRTHAAMSILGHGLLRGAGLGGPVGAALNGVKAMSGSAYRVTIPAVLQIACLRRMIAAVQAWMPSQGEIFSFPPY</sequence>
<gene>
    <name evidence="4" type="primary">SBOV46981</name>
    <name evidence="4" type="ORF">NCTC12420_04085</name>
</gene>
<organism evidence="4 5">
    <name type="scientific">Salmonella enterica subsp. indica</name>
    <dbReference type="NCBI Taxonomy" id="59207"/>
    <lineage>
        <taxon>Bacteria</taxon>
        <taxon>Pseudomonadati</taxon>
        <taxon>Pseudomonadota</taxon>
        <taxon>Gammaproteobacteria</taxon>
        <taxon>Enterobacterales</taxon>
        <taxon>Enterobacteriaceae</taxon>
        <taxon>Salmonella</taxon>
    </lineage>
</organism>
<protein>
    <submittedName>
        <fullName evidence="4">Positive regulator for sigma H</fullName>
    </submittedName>
</protein>
<dbReference type="EMBL" id="UGYB01000001">
    <property type="protein sequence ID" value="SUI04243.1"/>
    <property type="molecule type" value="Genomic_DNA"/>
</dbReference>
<proteinExistence type="inferred from homology"/>
<dbReference type="AlphaFoldDB" id="A0A379XUR1"/>
<dbReference type="InterPro" id="IPR025217">
    <property type="entry name" value="DUF3944"/>
</dbReference>